<dbReference type="CDD" id="cd19438">
    <property type="entry name" value="lipocalin_Blc-like"/>
    <property type="match status" value="1"/>
</dbReference>
<keyword evidence="2" id="KW-0449">Lipoprotein</keyword>
<comment type="caution">
    <text evidence="4">The sequence shown here is derived from an EMBL/GenBank/DDBJ whole genome shotgun (WGS) entry which is preliminary data.</text>
</comment>
<comment type="subcellular location">
    <subcellularLocation>
        <location evidence="2">Cell outer membrane</location>
    </subcellularLocation>
</comment>
<feature type="domain" description="Lipocalin/cytosolic fatty-acid binding" evidence="3">
    <location>
        <begin position="33"/>
        <end position="165"/>
    </location>
</feature>
<keyword evidence="2" id="KW-0472">Membrane</keyword>
<gene>
    <name evidence="4" type="ORF">ACFFJP_00965</name>
</gene>
<comment type="subunit">
    <text evidence="2">Homodimer.</text>
</comment>
<evidence type="ECO:0000259" key="3">
    <source>
        <dbReference type="Pfam" id="PF08212"/>
    </source>
</evidence>
<comment type="function">
    <text evidence="2">Involved in the storage or transport of lipids necessary for membrane maintenance under stressful conditions. Displays a binding preference for lysophospholipids.</text>
</comment>
<keyword evidence="2" id="KW-0998">Cell outer membrane</keyword>
<dbReference type="EMBL" id="JBHLXP010000001">
    <property type="protein sequence ID" value="MFC0046855.1"/>
    <property type="molecule type" value="Genomic_DNA"/>
</dbReference>
<name>A0ABV6BBG4_9GAMM</name>
<evidence type="ECO:0000313" key="4">
    <source>
        <dbReference type="EMBL" id="MFC0046855.1"/>
    </source>
</evidence>
<evidence type="ECO:0000256" key="2">
    <source>
        <dbReference type="PIRNR" id="PIRNR036893"/>
    </source>
</evidence>
<accession>A0ABV6BBG4</accession>
<reference evidence="4 5" key="1">
    <citation type="submission" date="2024-09" db="EMBL/GenBank/DDBJ databases">
        <authorList>
            <person name="Sun Q."/>
            <person name="Mori K."/>
        </authorList>
    </citation>
    <scope>NUCLEOTIDE SEQUENCE [LARGE SCALE GENOMIC DNA]</scope>
    <source>
        <strain evidence="4 5">KCTC 23315</strain>
    </source>
</reference>
<organism evidence="4 5">
    <name type="scientific">Rheinheimera tilapiae</name>
    <dbReference type="NCBI Taxonomy" id="875043"/>
    <lineage>
        <taxon>Bacteria</taxon>
        <taxon>Pseudomonadati</taxon>
        <taxon>Pseudomonadota</taxon>
        <taxon>Gammaproteobacteria</taxon>
        <taxon>Chromatiales</taxon>
        <taxon>Chromatiaceae</taxon>
        <taxon>Rheinheimera</taxon>
    </lineage>
</organism>
<dbReference type="PIRSF" id="PIRSF036893">
    <property type="entry name" value="Lipocalin_ApoD"/>
    <property type="match status" value="1"/>
</dbReference>
<dbReference type="PROSITE" id="PS51257">
    <property type="entry name" value="PROKAR_LIPOPROTEIN"/>
    <property type="match status" value="1"/>
</dbReference>
<dbReference type="Pfam" id="PF08212">
    <property type="entry name" value="Lipocalin_2"/>
    <property type="match status" value="1"/>
</dbReference>
<dbReference type="Proteomes" id="UP001589813">
    <property type="component" value="Unassembled WGS sequence"/>
</dbReference>
<dbReference type="InterPro" id="IPR012674">
    <property type="entry name" value="Calycin"/>
</dbReference>
<dbReference type="InterPro" id="IPR000566">
    <property type="entry name" value="Lipocln_cytosolic_FA-bd_dom"/>
</dbReference>
<dbReference type="PANTHER" id="PTHR10612">
    <property type="entry name" value="APOLIPOPROTEIN D"/>
    <property type="match status" value="1"/>
</dbReference>
<dbReference type="PRINTS" id="PR01171">
    <property type="entry name" value="BCTLIPOCALIN"/>
</dbReference>
<dbReference type="InterPro" id="IPR022271">
    <property type="entry name" value="Lipocalin_ApoD"/>
</dbReference>
<keyword evidence="5" id="KW-1185">Reference proteome</keyword>
<dbReference type="RefSeq" id="WP_377239481.1">
    <property type="nucleotide sequence ID" value="NZ_JBHLXP010000001.1"/>
</dbReference>
<keyword evidence="2" id="KW-0446">Lipid-binding</keyword>
<evidence type="ECO:0000256" key="1">
    <source>
        <dbReference type="ARBA" id="ARBA00006889"/>
    </source>
</evidence>
<dbReference type="PROSITE" id="PS00213">
    <property type="entry name" value="LIPOCALIN"/>
    <property type="match status" value="1"/>
</dbReference>
<sequence>MRNLLKASLLATTLLLTSCTGIPEGLTPVQPFELNRYLGEWHEIARLDHSFERGLTQVTANYSLNPDGTVKVLNRGFSAEDNEWEEAEGLAKMNGPVDQGRLKVSFFGPFYGAYNIVKLAPDYSMALIVGPDLTYGWILARSSNPDKTQCQEFYAEATRIGIAPQSWIRLSPC</sequence>
<proteinExistence type="inferred from homology"/>
<dbReference type="PANTHER" id="PTHR10612:SF34">
    <property type="entry name" value="APOLIPOPROTEIN D"/>
    <property type="match status" value="1"/>
</dbReference>
<dbReference type="Gene3D" id="2.40.128.20">
    <property type="match status" value="1"/>
</dbReference>
<dbReference type="InterPro" id="IPR002446">
    <property type="entry name" value="Lipocalin_bac"/>
</dbReference>
<protein>
    <recommendedName>
        <fullName evidence="2">Outer membrane lipoprotein Blc</fullName>
    </recommendedName>
</protein>
<comment type="similarity">
    <text evidence="1 2">Belongs to the calycin superfamily. Lipocalin family.</text>
</comment>
<dbReference type="InterPro" id="IPR022272">
    <property type="entry name" value="Lipocalin_CS"/>
</dbReference>
<dbReference type="InterPro" id="IPR047202">
    <property type="entry name" value="Lipocalin_Blc-like_dom"/>
</dbReference>
<dbReference type="SUPFAM" id="SSF50814">
    <property type="entry name" value="Lipocalins"/>
    <property type="match status" value="1"/>
</dbReference>
<evidence type="ECO:0000313" key="5">
    <source>
        <dbReference type="Proteomes" id="UP001589813"/>
    </source>
</evidence>